<dbReference type="Pfam" id="PF00589">
    <property type="entry name" value="Phage_integrase"/>
    <property type="match status" value="1"/>
</dbReference>
<dbReference type="PROSITE" id="PS51898">
    <property type="entry name" value="TYR_RECOMBINASE"/>
    <property type="match status" value="1"/>
</dbReference>
<dbReference type="InterPro" id="IPR010998">
    <property type="entry name" value="Integrase_recombinase_N"/>
</dbReference>
<feature type="domain" description="Core-binding (CB)" evidence="6">
    <location>
        <begin position="93"/>
        <end position="188"/>
    </location>
</feature>
<evidence type="ECO:0000256" key="4">
    <source>
        <dbReference type="PROSITE-ProRule" id="PRU01248"/>
    </source>
</evidence>
<dbReference type="InterPro" id="IPR011010">
    <property type="entry name" value="DNA_brk_join_enz"/>
</dbReference>
<dbReference type="GO" id="GO:0015074">
    <property type="term" value="P:DNA integration"/>
    <property type="evidence" value="ECO:0007669"/>
    <property type="project" value="UniProtKB-KW"/>
</dbReference>
<evidence type="ECO:0000256" key="3">
    <source>
        <dbReference type="ARBA" id="ARBA00023172"/>
    </source>
</evidence>
<dbReference type="GO" id="GO:0003677">
    <property type="term" value="F:DNA binding"/>
    <property type="evidence" value="ECO:0007669"/>
    <property type="project" value="UniProtKB-UniRule"/>
</dbReference>
<evidence type="ECO:0000259" key="5">
    <source>
        <dbReference type="PROSITE" id="PS51898"/>
    </source>
</evidence>
<comment type="caution">
    <text evidence="7">The sequence shown here is derived from an EMBL/GenBank/DDBJ whole genome shotgun (WGS) entry which is preliminary data.</text>
</comment>
<dbReference type="OrthoDB" id="7465727at2"/>
<keyword evidence="3" id="KW-0233">DNA recombination</keyword>
<protein>
    <submittedName>
        <fullName evidence="7">Tyrosine-type recombinase/integrase</fullName>
    </submittedName>
</protein>
<evidence type="ECO:0000313" key="8">
    <source>
        <dbReference type="Proteomes" id="UP000442714"/>
    </source>
</evidence>
<evidence type="ECO:0000256" key="1">
    <source>
        <dbReference type="ARBA" id="ARBA00022908"/>
    </source>
</evidence>
<dbReference type="Gene3D" id="1.10.150.130">
    <property type="match status" value="1"/>
</dbReference>
<dbReference type="PANTHER" id="PTHR30349:SF88">
    <property type="entry name" value="BLL1584 PROTEIN"/>
    <property type="match status" value="1"/>
</dbReference>
<dbReference type="AlphaFoldDB" id="A0A844ZW75"/>
<dbReference type="InterPro" id="IPR013762">
    <property type="entry name" value="Integrase-like_cat_sf"/>
</dbReference>
<dbReference type="PROSITE" id="PS51900">
    <property type="entry name" value="CB"/>
    <property type="match status" value="1"/>
</dbReference>
<dbReference type="SUPFAM" id="SSF56349">
    <property type="entry name" value="DNA breaking-rejoining enzymes"/>
    <property type="match status" value="1"/>
</dbReference>
<organism evidence="7 8">
    <name type="scientific">Pontixanthobacter aquaemixtae</name>
    <dbReference type="NCBI Taxonomy" id="1958940"/>
    <lineage>
        <taxon>Bacteria</taxon>
        <taxon>Pseudomonadati</taxon>
        <taxon>Pseudomonadota</taxon>
        <taxon>Alphaproteobacteria</taxon>
        <taxon>Sphingomonadales</taxon>
        <taxon>Erythrobacteraceae</taxon>
        <taxon>Pontixanthobacter</taxon>
    </lineage>
</organism>
<dbReference type="Proteomes" id="UP000442714">
    <property type="component" value="Unassembled WGS sequence"/>
</dbReference>
<dbReference type="InterPro" id="IPR050090">
    <property type="entry name" value="Tyrosine_recombinase_XerCD"/>
</dbReference>
<evidence type="ECO:0000313" key="7">
    <source>
        <dbReference type="EMBL" id="MXO91512.1"/>
    </source>
</evidence>
<dbReference type="InterPro" id="IPR044068">
    <property type="entry name" value="CB"/>
</dbReference>
<name>A0A844ZW75_9SPHN</name>
<feature type="domain" description="Tyr recombinase" evidence="5">
    <location>
        <begin position="212"/>
        <end position="383"/>
    </location>
</feature>
<dbReference type="InterPro" id="IPR002104">
    <property type="entry name" value="Integrase_catalytic"/>
</dbReference>
<gene>
    <name evidence="7" type="ORF">GRI41_11810</name>
</gene>
<keyword evidence="8" id="KW-1185">Reference proteome</keyword>
<evidence type="ECO:0000259" key="6">
    <source>
        <dbReference type="PROSITE" id="PS51900"/>
    </source>
</evidence>
<reference evidence="7 8" key="1">
    <citation type="submission" date="2019-12" db="EMBL/GenBank/DDBJ databases">
        <title>Genomic-based taxomic classification of the family Erythrobacteraceae.</title>
        <authorList>
            <person name="Xu L."/>
        </authorList>
    </citation>
    <scope>NUCLEOTIDE SEQUENCE [LARGE SCALE GENOMIC DNA]</scope>
    <source>
        <strain evidence="7 8">KCTC 52763</strain>
    </source>
</reference>
<dbReference type="GO" id="GO:0006310">
    <property type="term" value="P:DNA recombination"/>
    <property type="evidence" value="ECO:0007669"/>
    <property type="project" value="UniProtKB-KW"/>
</dbReference>
<keyword evidence="1" id="KW-0229">DNA integration</keyword>
<sequence length="387" mass="43248">MSGKQSKTNDPYWQKLFAGCFIGYRASEKVSGKSANGTWFARVTDPDTGKYKKKKLGDYGELEPSRRFKAAKDAAEEYAKLVETGGELTPEIQTVADACRDYTAKLATPEKRKETKQRFDRYIYDQPLARVKLEKLRKRHLQEWRDWLEKQPALVSRSKRGEVKVRPRAPSTINRDMAVLRAALSKVLAYGAPGTVSAWQEPLASIRRADGKRKTYLDREQRRQLLRHMSREAEPFVRALCLLPIRPGAMANLSVGDYQAATGLLNIGKDKAGETRDIPVPDEAAKLLSEQSKDKLPAAPIFMRKDGSRWTRHTWKRPISVAVEAAGLPGDATAYTLRHSTITDLVKAGLPLLTIAQISGTSAEMIERHYGQLTNEAALNALEGLAL</sequence>
<evidence type="ECO:0000256" key="2">
    <source>
        <dbReference type="ARBA" id="ARBA00023125"/>
    </source>
</evidence>
<dbReference type="Gene3D" id="1.10.443.10">
    <property type="entry name" value="Intergrase catalytic core"/>
    <property type="match status" value="1"/>
</dbReference>
<dbReference type="PANTHER" id="PTHR30349">
    <property type="entry name" value="PHAGE INTEGRASE-RELATED"/>
    <property type="match status" value="1"/>
</dbReference>
<keyword evidence="2 4" id="KW-0238">DNA-binding</keyword>
<dbReference type="EMBL" id="WTYX01000002">
    <property type="protein sequence ID" value="MXO91512.1"/>
    <property type="molecule type" value="Genomic_DNA"/>
</dbReference>
<proteinExistence type="predicted"/>
<accession>A0A844ZW75</accession>